<dbReference type="Proteomes" id="UP000320575">
    <property type="component" value="Segment"/>
</dbReference>
<name>A0A4Y1NU67_9CAUD</name>
<dbReference type="EMBL" id="MH598799">
    <property type="protein sequence ID" value="AXH71721.1"/>
    <property type="molecule type" value="Genomic_DNA"/>
</dbReference>
<sequence>MTDDKLKELHNILAEKLLERVKDPDAKSADLNVARQFLKDNNIDAVPVKGSPLEELINQLPFNEEKSVIKN</sequence>
<keyword evidence="2" id="KW-1185">Reference proteome</keyword>
<protein>
    <recommendedName>
        <fullName evidence="3">DNA maturase A</fullName>
    </recommendedName>
</protein>
<reference evidence="1 2" key="1">
    <citation type="journal article" date="2019" name="Environ. Microbiol.">
        <title>Pelagiphages in the Podoviridae family integrate into host genomes.</title>
        <authorList>
            <person name="Zhao Y."/>
            <person name="Qin F."/>
            <person name="Zhang R."/>
            <person name="Giovannoni S.J."/>
            <person name="Zhang Z."/>
            <person name="Sun J."/>
            <person name="Du S."/>
            <person name="Rensing C."/>
        </authorList>
    </citation>
    <scope>NUCLEOTIDE SEQUENCE [LARGE SCALE GENOMIC DNA]</scope>
</reference>
<evidence type="ECO:0008006" key="3">
    <source>
        <dbReference type="Google" id="ProtNLM"/>
    </source>
</evidence>
<organism evidence="1 2">
    <name type="scientific">Pelagibacter phage HTVC025P</name>
    <dbReference type="NCBI Taxonomy" id="2259657"/>
    <lineage>
        <taxon>Viruses</taxon>
        <taxon>Duplodnaviria</taxon>
        <taxon>Heunggongvirae</taxon>
        <taxon>Uroviricota</taxon>
        <taxon>Caudoviricetes</taxon>
        <taxon>Autographivirales</taxon>
        <taxon>Autographivirales incertae sedis</taxon>
        <taxon>Thoosavirus</taxon>
        <taxon>Thoosavirus HTVC025P</taxon>
    </lineage>
</organism>
<gene>
    <name evidence="1" type="ORF">P025_gp47</name>
</gene>
<evidence type="ECO:0000313" key="1">
    <source>
        <dbReference type="EMBL" id="AXH71721.1"/>
    </source>
</evidence>
<dbReference type="Pfam" id="PF11123">
    <property type="entry name" value="DNA_Packaging_2"/>
    <property type="match status" value="1"/>
</dbReference>
<accession>A0A4Y1NU67</accession>
<proteinExistence type="predicted"/>
<dbReference type="InterPro" id="IPR024345">
    <property type="entry name" value="DNA_matur_Phage_T7-like"/>
</dbReference>
<evidence type="ECO:0000313" key="2">
    <source>
        <dbReference type="Proteomes" id="UP000320575"/>
    </source>
</evidence>